<feature type="active site" evidence="4">
    <location>
        <position position="129"/>
    </location>
</feature>
<dbReference type="PANTHER" id="PTHR10629:SF52">
    <property type="entry name" value="DNA (CYTOSINE-5)-METHYLTRANSFERASE 1"/>
    <property type="match status" value="1"/>
</dbReference>
<dbReference type="GO" id="GO:0003886">
    <property type="term" value="F:DNA (cytosine-5-)-methyltransferase activity"/>
    <property type="evidence" value="ECO:0007669"/>
    <property type="project" value="UniProtKB-EC"/>
</dbReference>
<organism evidence="7">
    <name type="scientific">Phage sp. ctrsQ3</name>
    <dbReference type="NCBI Taxonomy" id="2826752"/>
    <lineage>
        <taxon>Viruses</taxon>
    </lineage>
</organism>
<name>A0A8S5MH01_9VIRU</name>
<dbReference type="InterPro" id="IPR001525">
    <property type="entry name" value="C5_MeTfrase"/>
</dbReference>
<reference evidence="7" key="1">
    <citation type="journal article" date="2021" name="Proc. Natl. Acad. Sci. U.S.A.">
        <title>A Catalog of Tens of Thousands of Viruses from Human Metagenomes Reveals Hidden Associations with Chronic Diseases.</title>
        <authorList>
            <person name="Tisza M.J."/>
            <person name="Buck C.B."/>
        </authorList>
    </citation>
    <scope>NUCLEOTIDE SEQUENCE</scope>
    <source>
        <strain evidence="7">CtrsQ3</strain>
    </source>
</reference>
<proteinExistence type="inferred from homology"/>
<dbReference type="EC" id="2.1.1.37" evidence="6"/>
<dbReference type="Gene3D" id="3.40.50.150">
    <property type="entry name" value="Vaccinia Virus protein VP39"/>
    <property type="match status" value="1"/>
</dbReference>
<keyword evidence="2 4" id="KW-0808">Transferase</keyword>
<evidence type="ECO:0000256" key="2">
    <source>
        <dbReference type="ARBA" id="ARBA00022679"/>
    </source>
</evidence>
<dbReference type="NCBIfam" id="TIGR00675">
    <property type="entry name" value="dcm"/>
    <property type="match status" value="1"/>
</dbReference>
<keyword evidence="3 4" id="KW-0949">S-adenosyl-L-methionine</keyword>
<dbReference type="EMBL" id="BK014897">
    <property type="protein sequence ID" value="DAD81195.1"/>
    <property type="molecule type" value="Genomic_DNA"/>
</dbReference>
<evidence type="ECO:0000256" key="1">
    <source>
        <dbReference type="ARBA" id="ARBA00022603"/>
    </source>
</evidence>
<dbReference type="GO" id="GO:0044027">
    <property type="term" value="P:negative regulation of gene expression via chromosomal CpG island methylation"/>
    <property type="evidence" value="ECO:0007669"/>
    <property type="project" value="TreeGrafter"/>
</dbReference>
<dbReference type="PRINTS" id="PR00105">
    <property type="entry name" value="C5METTRFRASE"/>
</dbReference>
<dbReference type="InterPro" id="IPR050390">
    <property type="entry name" value="C5-Methyltransferase"/>
</dbReference>
<dbReference type="GO" id="GO:0003677">
    <property type="term" value="F:DNA binding"/>
    <property type="evidence" value="ECO:0007669"/>
    <property type="project" value="TreeGrafter"/>
</dbReference>
<dbReference type="InterPro" id="IPR029063">
    <property type="entry name" value="SAM-dependent_MTases_sf"/>
</dbReference>
<protein>
    <recommendedName>
        <fullName evidence="6">Cytosine-specific methyltransferase</fullName>
        <ecNumber evidence="6">2.1.1.37</ecNumber>
    </recommendedName>
</protein>
<comment type="catalytic activity">
    <reaction evidence="6">
        <text>a 2'-deoxycytidine in DNA + S-adenosyl-L-methionine = a 5-methyl-2'-deoxycytidine in DNA + S-adenosyl-L-homocysteine + H(+)</text>
        <dbReference type="Rhea" id="RHEA:13681"/>
        <dbReference type="Rhea" id="RHEA-COMP:11369"/>
        <dbReference type="Rhea" id="RHEA-COMP:11370"/>
        <dbReference type="ChEBI" id="CHEBI:15378"/>
        <dbReference type="ChEBI" id="CHEBI:57856"/>
        <dbReference type="ChEBI" id="CHEBI:59789"/>
        <dbReference type="ChEBI" id="CHEBI:85452"/>
        <dbReference type="ChEBI" id="CHEBI:85454"/>
        <dbReference type="EC" id="2.1.1.37"/>
    </reaction>
</comment>
<evidence type="ECO:0000256" key="4">
    <source>
        <dbReference type="PROSITE-ProRule" id="PRU01016"/>
    </source>
</evidence>
<dbReference type="PROSITE" id="PS00094">
    <property type="entry name" value="C5_MTASE_1"/>
    <property type="match status" value="1"/>
</dbReference>
<sequence>MESINATTGSYNFIDLFAGAGGLSEGFIQAGFSPVAHVEMNQYAAQTLETRTGFYYLKAQGKLDVYKEYISGKITRDEFLQHVPEEQLQSVFCETMSNETLPGLFENIDKILTQRGIKQVDVIIGGPPCQAYSLVGRAQSKHMETPMSADPRNDLYKLYARFLQKYQPKMFVFENVMGIKSANGGATWQKVQEALRSVGYEIECHEQNSKNFGVLQNRRRMIIVGWLKNSGLSYPQFDEKIAKATVNDILRDLPALQPGEKSDEYSSENFSEYLRTTGIRKDSDILTHHCARPNKDRDIQIYQQTIELWNDGHKRLNYNDLPNDLKTHKNRKSFLDRFKVVEGDEAFCHTMLAHISKDGHYFIHPDIEQHRSITVREAARIQSFPDDYYFEGPRTAQFVQIGNAVPMLMAKGIAEGIANELSQEDIDGKQSPT</sequence>
<dbReference type="PANTHER" id="PTHR10629">
    <property type="entry name" value="CYTOSINE-SPECIFIC METHYLTRANSFERASE"/>
    <property type="match status" value="1"/>
</dbReference>
<dbReference type="GO" id="GO:0032259">
    <property type="term" value="P:methylation"/>
    <property type="evidence" value="ECO:0007669"/>
    <property type="project" value="UniProtKB-KW"/>
</dbReference>
<keyword evidence="1 4" id="KW-0489">Methyltransferase</keyword>
<evidence type="ECO:0000256" key="5">
    <source>
        <dbReference type="RuleBase" id="RU000416"/>
    </source>
</evidence>
<comment type="similarity">
    <text evidence="4 5">Belongs to the class I-like SAM-binding methyltransferase superfamily. C5-methyltransferase family.</text>
</comment>
<dbReference type="SUPFAM" id="SSF53335">
    <property type="entry name" value="S-adenosyl-L-methionine-dependent methyltransferases"/>
    <property type="match status" value="1"/>
</dbReference>
<dbReference type="Pfam" id="PF00145">
    <property type="entry name" value="DNA_methylase"/>
    <property type="match status" value="2"/>
</dbReference>
<dbReference type="Gene3D" id="3.90.120.10">
    <property type="entry name" value="DNA Methylase, subunit A, domain 2"/>
    <property type="match status" value="1"/>
</dbReference>
<evidence type="ECO:0000313" key="7">
    <source>
        <dbReference type="EMBL" id="DAD81195.1"/>
    </source>
</evidence>
<dbReference type="PROSITE" id="PS51679">
    <property type="entry name" value="SAM_MT_C5"/>
    <property type="match status" value="1"/>
</dbReference>
<evidence type="ECO:0000256" key="3">
    <source>
        <dbReference type="ARBA" id="ARBA00022691"/>
    </source>
</evidence>
<accession>A0A8S5MH01</accession>
<dbReference type="InterPro" id="IPR018117">
    <property type="entry name" value="C5_DNA_meth_AS"/>
</dbReference>
<evidence type="ECO:0000256" key="6">
    <source>
        <dbReference type="RuleBase" id="RU000417"/>
    </source>
</evidence>